<dbReference type="EMBL" id="BK016124">
    <property type="protein sequence ID" value="DAF96989.1"/>
    <property type="molecule type" value="Genomic_DNA"/>
</dbReference>
<name>A0A8S5UR76_9CAUD</name>
<sequence length="108" mass="12404">MNAARACLPLTVQKIEQKRFPALQKQCQNNGGDCMTQKQFIKQLMGRGVSYSDACGLVAYMKELRQLIEKHEDVVMLADANTMQFVPAKVYSYEETFQRMQEGRDIFC</sequence>
<evidence type="ECO:0000313" key="1">
    <source>
        <dbReference type="EMBL" id="DAF96989.1"/>
    </source>
</evidence>
<reference evidence="1" key="1">
    <citation type="journal article" date="2021" name="Proc. Natl. Acad. Sci. U.S.A.">
        <title>A Catalog of Tens of Thousands of Viruses from Human Metagenomes Reveals Hidden Associations with Chronic Diseases.</title>
        <authorList>
            <person name="Tisza M.J."/>
            <person name="Buck C.B."/>
        </authorList>
    </citation>
    <scope>NUCLEOTIDE SEQUENCE</scope>
    <source>
        <strain evidence="1">CtsIb3</strain>
    </source>
</reference>
<organism evidence="1">
    <name type="scientific">Myoviridae sp. ctsIb3</name>
    <dbReference type="NCBI Taxonomy" id="2825189"/>
    <lineage>
        <taxon>Viruses</taxon>
        <taxon>Duplodnaviria</taxon>
        <taxon>Heunggongvirae</taxon>
        <taxon>Uroviricota</taxon>
        <taxon>Caudoviricetes</taxon>
    </lineage>
</organism>
<protein>
    <submittedName>
        <fullName evidence="1">Uncharacterized protein</fullName>
    </submittedName>
</protein>
<accession>A0A8S5UR76</accession>
<proteinExistence type="predicted"/>